<organism evidence="5 6">
    <name type="scientific">Caulobacter hibisci</name>
    <dbReference type="NCBI Taxonomy" id="2035993"/>
    <lineage>
        <taxon>Bacteria</taxon>
        <taxon>Pseudomonadati</taxon>
        <taxon>Pseudomonadota</taxon>
        <taxon>Alphaproteobacteria</taxon>
        <taxon>Caulobacterales</taxon>
        <taxon>Caulobacteraceae</taxon>
        <taxon>Caulobacter</taxon>
    </lineage>
</organism>
<dbReference type="PANTHER" id="PTHR46825:SF8">
    <property type="entry name" value="BETA-LACTAMASE-RELATED"/>
    <property type="match status" value="1"/>
</dbReference>
<dbReference type="InterPro" id="IPR012338">
    <property type="entry name" value="Beta-lactam/transpept-like"/>
</dbReference>
<evidence type="ECO:0000313" key="5">
    <source>
        <dbReference type="EMBL" id="MBI1684908.1"/>
    </source>
</evidence>
<sequence>MIIARGLAGLFVFFALSAVAAARDLSKDVGTFADRFGWPGAVALEVTRDGVGETVVRGECRPDKPLTVDTPMMVGSVSKALTARAVLSLARQGRLDLDAPLSRAWPGLGGVGNLTPRQLLTHTSGFSARQGMTVTQPPDLSRLAPDETVGERRYSNLNYNLLGALVARHGSAPFDQALAKLVTKPDGLASLAVAGEAAKACGHTLAFGTTLQRPEPAWSPWIAPAGFLQVSPADLARFENSILNDPEAGRGSPLDPLVGWKSATIAGEHVYSHSGQIGGARATLVVMPSRGKGLVIVVNRGGDLLQDPVDELALRSLARLQGRPQPPIPWPWERVLRFTGLLLLAVNVWRLALSLKRSSLADVRLWRWGVTLAVAIIVPAAVLQMTALSAASFWRLAPDLFILLLLGPALALSRWAIRPRLR</sequence>
<feature type="transmembrane region" description="Helical" evidence="2">
    <location>
        <begin position="365"/>
        <end position="394"/>
    </location>
</feature>
<keyword evidence="6" id="KW-1185">Reference proteome</keyword>
<protein>
    <submittedName>
        <fullName evidence="5">Beta-lactamase family protein</fullName>
    </submittedName>
</protein>
<name>A0ABS0SZ53_9CAUL</name>
<feature type="domain" description="Beta-lactamase-related" evidence="4">
    <location>
        <begin position="46"/>
        <end position="315"/>
    </location>
</feature>
<proteinExistence type="predicted"/>
<dbReference type="InterPro" id="IPR050491">
    <property type="entry name" value="AmpC-like"/>
</dbReference>
<reference evidence="5 6" key="1">
    <citation type="submission" date="2020-11" db="EMBL/GenBank/DDBJ databases">
        <title>genome sequence of strain KACC 18849.</title>
        <authorList>
            <person name="Gao J."/>
            <person name="Zhang X."/>
        </authorList>
    </citation>
    <scope>NUCLEOTIDE SEQUENCE [LARGE SCALE GENOMIC DNA]</scope>
    <source>
        <strain evidence="5 6">KACC 18849</strain>
    </source>
</reference>
<dbReference type="Proteomes" id="UP000639859">
    <property type="component" value="Unassembled WGS sequence"/>
</dbReference>
<feature type="transmembrane region" description="Helical" evidence="2">
    <location>
        <begin position="400"/>
        <end position="417"/>
    </location>
</feature>
<evidence type="ECO:0000256" key="2">
    <source>
        <dbReference type="SAM" id="Phobius"/>
    </source>
</evidence>
<dbReference type="EMBL" id="JADWOX010000009">
    <property type="protein sequence ID" value="MBI1684908.1"/>
    <property type="molecule type" value="Genomic_DNA"/>
</dbReference>
<dbReference type="PANTHER" id="PTHR46825">
    <property type="entry name" value="D-ALANYL-D-ALANINE-CARBOXYPEPTIDASE/ENDOPEPTIDASE AMPH"/>
    <property type="match status" value="1"/>
</dbReference>
<evidence type="ECO:0000256" key="1">
    <source>
        <dbReference type="SAM" id="MobiDB-lite"/>
    </source>
</evidence>
<dbReference type="Pfam" id="PF00144">
    <property type="entry name" value="Beta-lactamase"/>
    <property type="match status" value="1"/>
</dbReference>
<feature type="region of interest" description="Disordered" evidence="1">
    <location>
        <begin position="125"/>
        <end position="144"/>
    </location>
</feature>
<keyword evidence="2" id="KW-0472">Membrane</keyword>
<evidence type="ECO:0000259" key="4">
    <source>
        <dbReference type="Pfam" id="PF00144"/>
    </source>
</evidence>
<feature type="signal peptide" evidence="3">
    <location>
        <begin position="1"/>
        <end position="20"/>
    </location>
</feature>
<comment type="caution">
    <text evidence="5">The sequence shown here is derived from an EMBL/GenBank/DDBJ whole genome shotgun (WGS) entry which is preliminary data.</text>
</comment>
<accession>A0ABS0SZ53</accession>
<dbReference type="Gene3D" id="3.40.710.10">
    <property type="entry name" value="DD-peptidase/beta-lactamase superfamily"/>
    <property type="match status" value="1"/>
</dbReference>
<dbReference type="SUPFAM" id="SSF56601">
    <property type="entry name" value="beta-lactamase/transpeptidase-like"/>
    <property type="match status" value="1"/>
</dbReference>
<feature type="chain" id="PRO_5046463194" evidence="3">
    <location>
        <begin position="21"/>
        <end position="422"/>
    </location>
</feature>
<keyword evidence="3" id="KW-0732">Signal</keyword>
<evidence type="ECO:0000256" key="3">
    <source>
        <dbReference type="SAM" id="SignalP"/>
    </source>
</evidence>
<dbReference type="InterPro" id="IPR001466">
    <property type="entry name" value="Beta-lactam-related"/>
</dbReference>
<feature type="compositionally biased region" description="Polar residues" evidence="1">
    <location>
        <begin position="125"/>
        <end position="138"/>
    </location>
</feature>
<feature type="transmembrane region" description="Helical" evidence="2">
    <location>
        <begin position="335"/>
        <end position="353"/>
    </location>
</feature>
<evidence type="ECO:0000313" key="6">
    <source>
        <dbReference type="Proteomes" id="UP000639859"/>
    </source>
</evidence>
<gene>
    <name evidence="5" type="ORF">I4Q42_14640</name>
</gene>
<keyword evidence="2" id="KW-0812">Transmembrane</keyword>
<dbReference type="RefSeq" id="WP_198576819.1">
    <property type="nucleotide sequence ID" value="NZ_JADWOX010000009.1"/>
</dbReference>
<keyword evidence="2" id="KW-1133">Transmembrane helix</keyword>